<evidence type="ECO:0000313" key="2">
    <source>
        <dbReference type="Proteomes" id="UP000184092"/>
    </source>
</evidence>
<reference evidence="2" key="1">
    <citation type="submission" date="2016-11" db="EMBL/GenBank/DDBJ databases">
        <authorList>
            <person name="Varghese N."/>
            <person name="Submissions S."/>
        </authorList>
    </citation>
    <scope>NUCLEOTIDE SEQUENCE [LARGE SCALE GENOMIC DNA]</scope>
    <source>
        <strain evidence="2">CGMCC 1.2749</strain>
    </source>
</reference>
<dbReference type="STRING" id="178356.SAMN05216269_104306"/>
<keyword evidence="2" id="KW-1185">Reference proteome</keyword>
<accession>A0A1M7J3H7</accession>
<dbReference type="OrthoDB" id="1494634at2"/>
<dbReference type="Proteomes" id="UP000184092">
    <property type="component" value="Unassembled WGS sequence"/>
</dbReference>
<dbReference type="EMBL" id="FRCL01000004">
    <property type="protein sequence ID" value="SHM47472.1"/>
    <property type="molecule type" value="Genomic_DNA"/>
</dbReference>
<sequence>MTERAKYIKIILLLDELDFFHQNLSIKETISFFRMLKQNIMSLYLFDNLIKELNQELRENPSCIELKKNIVKELDFVNHIRNKISGHLDKDLFLRVAQWQPKIFSKEINSDNFKILLSYISLFESAINSYSDKNNKHKLYEFEVDLVIDKYRAVFIETIFKLNSTSIHILKILKSKFEEKDIFFEGEDNFIEAKIAGNTDFNLKKKFEINFTEINQDEKTIISDEFLKNLDFNKIEDLCALKTELEKLIKINS</sequence>
<proteinExistence type="predicted"/>
<evidence type="ECO:0000313" key="1">
    <source>
        <dbReference type="EMBL" id="SHM47472.1"/>
    </source>
</evidence>
<protein>
    <submittedName>
        <fullName evidence="1">Uncharacterized protein</fullName>
    </submittedName>
</protein>
<name>A0A1M7J3H7_9FLAO</name>
<dbReference type="AlphaFoldDB" id="A0A1M7J3H7"/>
<dbReference type="RefSeq" id="WP_073207631.1">
    <property type="nucleotide sequence ID" value="NZ_FRCL01000004.1"/>
</dbReference>
<gene>
    <name evidence="1" type="ORF">SAMN05216269_104306</name>
</gene>
<organism evidence="1 2">
    <name type="scientific">Flavobacterium xinjiangense</name>
    <dbReference type="NCBI Taxonomy" id="178356"/>
    <lineage>
        <taxon>Bacteria</taxon>
        <taxon>Pseudomonadati</taxon>
        <taxon>Bacteroidota</taxon>
        <taxon>Flavobacteriia</taxon>
        <taxon>Flavobacteriales</taxon>
        <taxon>Flavobacteriaceae</taxon>
        <taxon>Flavobacterium</taxon>
    </lineage>
</organism>